<dbReference type="AlphaFoldDB" id="A0A0D6HH23"/>
<dbReference type="PANTHER" id="PTHR30126">
    <property type="entry name" value="HTH-TYPE TRANSCRIPTIONAL REGULATOR"/>
    <property type="match status" value="1"/>
</dbReference>
<comment type="caution">
    <text evidence="6">The sequence shown here is derived from an EMBL/GenBank/DDBJ whole genome shotgun (WGS) entry which is preliminary data.</text>
</comment>
<evidence type="ECO:0000313" key="7">
    <source>
        <dbReference type="EMBL" id="OMG84533.1"/>
    </source>
</evidence>
<dbReference type="PANTHER" id="PTHR30126:SF77">
    <property type="entry name" value="TRANSCRIPTIONAL REGULATORY PROTEIN"/>
    <property type="match status" value="1"/>
</dbReference>
<evidence type="ECO:0000313" key="9">
    <source>
        <dbReference type="Proteomes" id="UP001141992"/>
    </source>
</evidence>
<dbReference type="GO" id="GO:0000976">
    <property type="term" value="F:transcription cis-regulatory region binding"/>
    <property type="evidence" value="ECO:0007669"/>
    <property type="project" value="TreeGrafter"/>
</dbReference>
<dbReference type="OrthoDB" id="9803735at2"/>
<keyword evidence="3" id="KW-0238">DNA-binding</keyword>
<dbReference type="Gene3D" id="3.40.190.10">
    <property type="entry name" value="Periplasmic binding protein-like II"/>
    <property type="match status" value="2"/>
</dbReference>
<name>A0A0D6HH23_ALCXX</name>
<keyword evidence="2" id="KW-0805">Transcription regulation</keyword>
<dbReference type="InterPro" id="IPR000847">
    <property type="entry name" value="LysR_HTH_N"/>
</dbReference>
<evidence type="ECO:0000313" key="8">
    <source>
        <dbReference type="Proteomes" id="UP000187251"/>
    </source>
</evidence>
<dbReference type="Proteomes" id="UP000187251">
    <property type="component" value="Unassembled WGS sequence"/>
</dbReference>
<evidence type="ECO:0000256" key="4">
    <source>
        <dbReference type="ARBA" id="ARBA00023163"/>
    </source>
</evidence>
<evidence type="ECO:0000256" key="1">
    <source>
        <dbReference type="ARBA" id="ARBA00009437"/>
    </source>
</evidence>
<dbReference type="Gene3D" id="1.10.10.10">
    <property type="entry name" value="Winged helix-like DNA-binding domain superfamily/Winged helix DNA-binding domain"/>
    <property type="match status" value="1"/>
</dbReference>
<sequence length="303" mass="33727">MIDLRNIETFFWVATLGGFRAAAEKLNATQPAISQRIASLESDLGIRLFDRDVRGIKLTGKGRELLSHAERMLQLRRDMQEAARAKSVMSGTLRLGVSETIVHTWLPTLMEYLHDAYPALMVEIQVDTTTMLKTQLASRQIDLAFLLGPMEEPRIENLYLCNYPLSWVASPKLKVGRQPISLKRLGQWPVITYSSTTDPHRAVRQVLQQAGVDAPRMYGSSALSVIVRMALDGIGTAVIAPVILHKELAQGELRLLDVKAPPLPPLHYTACWMQGPDSQVPRTVAEAAQQIAREEALRHPAKP</sequence>
<accession>A0A0D6HH23</accession>
<dbReference type="InterPro" id="IPR036390">
    <property type="entry name" value="WH_DNA-bd_sf"/>
</dbReference>
<dbReference type="CDD" id="cd05466">
    <property type="entry name" value="PBP2_LTTR_substrate"/>
    <property type="match status" value="1"/>
</dbReference>
<reference evidence="6" key="2">
    <citation type="submission" date="2022-12" db="EMBL/GenBank/DDBJ databases">
        <authorList>
            <person name="Voronina O.L."/>
            <person name="Kunda M.S."/>
            <person name="Ryzhova N."/>
            <person name="Aksenova E.I."/>
        </authorList>
    </citation>
    <scope>NUCLEOTIDE SEQUENCE</scope>
    <source>
        <strain evidence="6">SCCH136:Ach223948</strain>
    </source>
</reference>
<proteinExistence type="inferred from homology"/>
<dbReference type="RefSeq" id="WP_006388190.1">
    <property type="nucleotide sequence ID" value="NZ_AP028040.1"/>
</dbReference>
<evidence type="ECO:0000313" key="6">
    <source>
        <dbReference type="EMBL" id="MCZ8400919.1"/>
    </source>
</evidence>
<dbReference type="GeneID" id="75276639"/>
<dbReference type="PATRIC" id="fig|85698.15.peg.4574"/>
<dbReference type="SUPFAM" id="SSF46785">
    <property type="entry name" value="Winged helix' DNA-binding domain"/>
    <property type="match status" value="1"/>
</dbReference>
<dbReference type="FunFam" id="1.10.10.10:FF:000001">
    <property type="entry name" value="LysR family transcriptional regulator"/>
    <property type="match status" value="1"/>
</dbReference>
<dbReference type="eggNOG" id="COG0583">
    <property type="taxonomic scope" value="Bacteria"/>
</dbReference>
<dbReference type="GO" id="GO:0003700">
    <property type="term" value="F:DNA-binding transcription factor activity"/>
    <property type="evidence" value="ECO:0007669"/>
    <property type="project" value="InterPro"/>
</dbReference>
<dbReference type="KEGG" id="axx:ERS451415_02655"/>
<dbReference type="Proteomes" id="UP001141992">
    <property type="component" value="Unassembled WGS sequence"/>
</dbReference>
<dbReference type="InterPro" id="IPR005119">
    <property type="entry name" value="LysR_subst-bd"/>
</dbReference>
<dbReference type="EMBL" id="MJMN01000019">
    <property type="protein sequence ID" value="OMG84533.1"/>
    <property type="molecule type" value="Genomic_DNA"/>
</dbReference>
<feature type="domain" description="HTH lysR-type" evidence="5">
    <location>
        <begin position="2"/>
        <end position="59"/>
    </location>
</feature>
<protein>
    <submittedName>
        <fullName evidence="6">LysR family transcriptional regulator</fullName>
    </submittedName>
</protein>
<dbReference type="Pfam" id="PF00126">
    <property type="entry name" value="HTH_1"/>
    <property type="match status" value="1"/>
</dbReference>
<dbReference type="InterPro" id="IPR036388">
    <property type="entry name" value="WH-like_DNA-bd_sf"/>
</dbReference>
<organism evidence="6 9">
    <name type="scientific">Alcaligenes xylosoxydans xylosoxydans</name>
    <name type="common">Achromobacter xylosoxidans</name>
    <dbReference type="NCBI Taxonomy" id="85698"/>
    <lineage>
        <taxon>Bacteria</taxon>
        <taxon>Pseudomonadati</taxon>
        <taxon>Pseudomonadota</taxon>
        <taxon>Betaproteobacteria</taxon>
        <taxon>Burkholderiales</taxon>
        <taxon>Alcaligenaceae</taxon>
        <taxon>Achromobacter</taxon>
    </lineage>
</organism>
<keyword evidence="4" id="KW-0804">Transcription</keyword>
<dbReference type="SUPFAM" id="SSF53850">
    <property type="entry name" value="Periplasmic binding protein-like II"/>
    <property type="match status" value="1"/>
</dbReference>
<evidence type="ECO:0000256" key="3">
    <source>
        <dbReference type="ARBA" id="ARBA00023125"/>
    </source>
</evidence>
<dbReference type="Pfam" id="PF03466">
    <property type="entry name" value="LysR_substrate"/>
    <property type="match status" value="1"/>
</dbReference>
<dbReference type="PROSITE" id="PS50931">
    <property type="entry name" value="HTH_LYSR"/>
    <property type="match status" value="1"/>
</dbReference>
<evidence type="ECO:0000256" key="2">
    <source>
        <dbReference type="ARBA" id="ARBA00023015"/>
    </source>
</evidence>
<dbReference type="EMBL" id="JAPZVI010000003">
    <property type="protein sequence ID" value="MCZ8400919.1"/>
    <property type="molecule type" value="Genomic_DNA"/>
</dbReference>
<comment type="similarity">
    <text evidence="1">Belongs to the LysR transcriptional regulatory family.</text>
</comment>
<gene>
    <name evidence="7" type="ORF">BIZ92_28915</name>
    <name evidence="6" type="ORF">O9570_05660</name>
</gene>
<evidence type="ECO:0000259" key="5">
    <source>
        <dbReference type="PROSITE" id="PS50931"/>
    </source>
</evidence>
<dbReference type="PRINTS" id="PR00039">
    <property type="entry name" value="HTHLYSR"/>
</dbReference>
<reference evidence="7 8" key="1">
    <citation type="submission" date="2016-09" db="EMBL/GenBank/DDBJ databases">
        <title>Phylogenomics of Achromobacter.</title>
        <authorList>
            <person name="Jeukens J."/>
            <person name="Freschi L."/>
            <person name="Vincent A.T."/>
            <person name="Emond-Rheault J.-G."/>
            <person name="Kukavica-Ibrulj I."/>
            <person name="Charette S.J."/>
            <person name="Levesque R.C."/>
        </authorList>
    </citation>
    <scope>NUCLEOTIDE SEQUENCE [LARGE SCALE GENOMIC DNA]</scope>
    <source>
        <strain evidence="7 8">AUS488</strain>
    </source>
</reference>